<dbReference type="Proteomes" id="UP000292082">
    <property type="component" value="Unassembled WGS sequence"/>
</dbReference>
<accession>A0A4Q9PJT9</accession>
<protein>
    <submittedName>
        <fullName evidence="2">Uncharacterized protein</fullName>
    </submittedName>
</protein>
<feature type="transmembrane region" description="Helical" evidence="1">
    <location>
        <begin position="78"/>
        <end position="100"/>
    </location>
</feature>
<feature type="transmembrane region" description="Helical" evidence="1">
    <location>
        <begin position="44"/>
        <end position="66"/>
    </location>
</feature>
<sequence>KVEVVTRSSLIASDLVVLCVTWYQTHDSAALSIRSLGRRSFASILFLNGTIYFLALLILSVLQMSFTLNRVAESGGNLVTSVVIVLEEPLTSILTSRFLIDLQRAQRNLVDSSRSVSLREVALQPQISENTDRRYFIGSLGAQLSFHEIGERENEAEV</sequence>
<gene>
    <name evidence="2" type="ORF">BD310DRAFT_828167</name>
</gene>
<evidence type="ECO:0000256" key="1">
    <source>
        <dbReference type="SAM" id="Phobius"/>
    </source>
</evidence>
<keyword evidence="1" id="KW-0472">Membrane</keyword>
<evidence type="ECO:0000313" key="2">
    <source>
        <dbReference type="EMBL" id="TBU54371.1"/>
    </source>
</evidence>
<keyword evidence="3" id="KW-1185">Reference proteome</keyword>
<feature type="non-terminal residue" evidence="2">
    <location>
        <position position="1"/>
    </location>
</feature>
<proteinExistence type="predicted"/>
<evidence type="ECO:0000313" key="3">
    <source>
        <dbReference type="Proteomes" id="UP000292082"/>
    </source>
</evidence>
<keyword evidence="1" id="KW-1133">Transmembrane helix</keyword>
<reference evidence="2 3" key="1">
    <citation type="submission" date="2019-01" db="EMBL/GenBank/DDBJ databases">
        <title>Draft genome sequences of three monokaryotic isolates of the white-rot basidiomycete fungus Dichomitus squalens.</title>
        <authorList>
            <consortium name="DOE Joint Genome Institute"/>
            <person name="Lopez S.C."/>
            <person name="Andreopoulos B."/>
            <person name="Pangilinan J."/>
            <person name="Lipzen A."/>
            <person name="Riley R."/>
            <person name="Ahrendt S."/>
            <person name="Ng V."/>
            <person name="Barry K."/>
            <person name="Daum C."/>
            <person name="Grigoriev I.V."/>
            <person name="Hilden K.S."/>
            <person name="Makela M.R."/>
            <person name="de Vries R.P."/>
        </authorList>
    </citation>
    <scope>NUCLEOTIDE SEQUENCE [LARGE SCALE GENOMIC DNA]</scope>
    <source>
        <strain evidence="2 3">CBS 464.89</strain>
    </source>
</reference>
<organism evidence="2 3">
    <name type="scientific">Dichomitus squalens</name>
    <dbReference type="NCBI Taxonomy" id="114155"/>
    <lineage>
        <taxon>Eukaryota</taxon>
        <taxon>Fungi</taxon>
        <taxon>Dikarya</taxon>
        <taxon>Basidiomycota</taxon>
        <taxon>Agaricomycotina</taxon>
        <taxon>Agaricomycetes</taxon>
        <taxon>Polyporales</taxon>
        <taxon>Polyporaceae</taxon>
        <taxon>Dichomitus</taxon>
    </lineage>
</organism>
<dbReference type="AlphaFoldDB" id="A0A4Q9PJT9"/>
<keyword evidence="1" id="KW-0812">Transmembrane</keyword>
<name>A0A4Q9PJT9_9APHY</name>
<dbReference type="EMBL" id="ML145190">
    <property type="protein sequence ID" value="TBU54371.1"/>
    <property type="molecule type" value="Genomic_DNA"/>
</dbReference>